<dbReference type="GO" id="GO:0045087">
    <property type="term" value="P:innate immune response"/>
    <property type="evidence" value="ECO:0007669"/>
    <property type="project" value="InterPro"/>
</dbReference>
<feature type="region of interest" description="Disordered" evidence="11">
    <location>
        <begin position="69"/>
        <end position="100"/>
    </location>
</feature>
<evidence type="ECO:0000259" key="12">
    <source>
        <dbReference type="Pfam" id="PF13841"/>
    </source>
</evidence>
<dbReference type="STRING" id="9708.A0A2U3VEZ2"/>
<comment type="subcellular location">
    <subcellularLocation>
        <location evidence="2 10">Secreted</location>
    </subcellularLocation>
</comment>
<keyword evidence="5 10" id="KW-0929">Antimicrobial</keyword>
<dbReference type="GO" id="GO:0005576">
    <property type="term" value="C:extracellular region"/>
    <property type="evidence" value="ECO:0007669"/>
    <property type="project" value="UniProtKB-SubCell"/>
</dbReference>
<feature type="domain" description="Beta-defensin" evidence="12">
    <location>
        <begin position="23"/>
        <end position="54"/>
    </location>
</feature>
<dbReference type="PANTHER" id="PTHR15001">
    <property type="entry name" value="BETA-DEFENSIN 123-RELATED"/>
    <property type="match status" value="1"/>
</dbReference>
<evidence type="ECO:0000256" key="4">
    <source>
        <dbReference type="ARBA" id="ARBA00022525"/>
    </source>
</evidence>
<gene>
    <name evidence="14" type="primary">DEFB127</name>
</gene>
<feature type="chain" id="PRO_5015372532" description="Beta-defensin" evidence="10">
    <location>
        <begin position="21"/>
        <end position="100"/>
    </location>
</feature>
<keyword evidence="4 10" id="KW-0964">Secreted</keyword>
<dbReference type="Proteomes" id="UP000245340">
    <property type="component" value="Unplaced"/>
</dbReference>
<evidence type="ECO:0000256" key="9">
    <source>
        <dbReference type="ARBA" id="ARBA00023157"/>
    </source>
</evidence>
<dbReference type="AlphaFoldDB" id="A0A2U3VEZ2"/>
<keyword evidence="8 10" id="KW-0044">Antibiotic</keyword>
<dbReference type="GeneID" id="101376867"/>
<evidence type="ECO:0000256" key="6">
    <source>
        <dbReference type="ARBA" id="ARBA00022729"/>
    </source>
</evidence>
<accession>A0A2U3VEZ2</accession>
<keyword evidence="7 10" id="KW-0211">Defensin</keyword>
<dbReference type="RefSeq" id="XP_004393069.1">
    <property type="nucleotide sequence ID" value="XM_004393012.1"/>
</dbReference>
<sequence length="100" mass="11698">MKLLLITAILLLQKSKVTEQLKRCWGEYIHGYCRKICRISEIRQVLCENGRYCCLSIVELEARRKITKPPPPKPRTYAMTFPQDEDIPIENYSRPKANST</sequence>
<evidence type="ECO:0000256" key="3">
    <source>
        <dbReference type="ARBA" id="ARBA00007371"/>
    </source>
</evidence>
<dbReference type="Pfam" id="PF13841">
    <property type="entry name" value="Defensin_beta_2"/>
    <property type="match status" value="1"/>
</dbReference>
<evidence type="ECO:0000313" key="13">
    <source>
        <dbReference type="Proteomes" id="UP000245340"/>
    </source>
</evidence>
<keyword evidence="13" id="KW-1185">Reference proteome</keyword>
<evidence type="ECO:0000256" key="2">
    <source>
        <dbReference type="ARBA" id="ARBA00004613"/>
    </source>
</evidence>
<protein>
    <recommendedName>
        <fullName evidence="10">Beta-defensin</fullName>
    </recommendedName>
</protein>
<dbReference type="PANTHER" id="PTHR15001:SF3">
    <property type="entry name" value="BETA-DEFENSIN 123"/>
    <property type="match status" value="1"/>
</dbReference>
<reference evidence="14" key="1">
    <citation type="submission" date="2025-08" db="UniProtKB">
        <authorList>
            <consortium name="RefSeq"/>
        </authorList>
    </citation>
    <scope>IDENTIFICATION</scope>
</reference>
<proteinExistence type="inferred from homology"/>
<evidence type="ECO:0000256" key="10">
    <source>
        <dbReference type="RuleBase" id="RU231113"/>
    </source>
</evidence>
<name>A0A2U3VEZ2_ODORO</name>
<organism evidence="13 14">
    <name type="scientific">Odobenus rosmarus divergens</name>
    <name type="common">Pacific walrus</name>
    <dbReference type="NCBI Taxonomy" id="9708"/>
    <lineage>
        <taxon>Eukaryota</taxon>
        <taxon>Metazoa</taxon>
        <taxon>Chordata</taxon>
        <taxon>Craniata</taxon>
        <taxon>Vertebrata</taxon>
        <taxon>Euteleostomi</taxon>
        <taxon>Mammalia</taxon>
        <taxon>Eutheria</taxon>
        <taxon>Laurasiatheria</taxon>
        <taxon>Carnivora</taxon>
        <taxon>Caniformia</taxon>
        <taxon>Pinnipedia</taxon>
        <taxon>Odobenidae</taxon>
        <taxon>Odobenus</taxon>
    </lineage>
</organism>
<dbReference type="InterPro" id="IPR025933">
    <property type="entry name" value="Beta_defensin_dom"/>
</dbReference>
<evidence type="ECO:0000256" key="1">
    <source>
        <dbReference type="ARBA" id="ARBA00002878"/>
    </source>
</evidence>
<dbReference type="InParanoid" id="A0A2U3VEZ2"/>
<evidence type="ECO:0000256" key="5">
    <source>
        <dbReference type="ARBA" id="ARBA00022529"/>
    </source>
</evidence>
<dbReference type="KEGG" id="oro:101376867"/>
<feature type="signal peptide" evidence="10">
    <location>
        <begin position="1"/>
        <end position="20"/>
    </location>
</feature>
<dbReference type="CTD" id="140850"/>
<evidence type="ECO:0000256" key="11">
    <source>
        <dbReference type="SAM" id="MobiDB-lite"/>
    </source>
</evidence>
<keyword evidence="6 10" id="KW-0732">Signal</keyword>
<keyword evidence="9" id="KW-1015">Disulfide bond</keyword>
<dbReference type="InterPro" id="IPR050544">
    <property type="entry name" value="Beta-defensin"/>
</dbReference>
<dbReference type="OrthoDB" id="9833815at2759"/>
<evidence type="ECO:0000256" key="8">
    <source>
        <dbReference type="ARBA" id="ARBA00023022"/>
    </source>
</evidence>
<evidence type="ECO:0000313" key="14">
    <source>
        <dbReference type="RefSeq" id="XP_004393069.1"/>
    </source>
</evidence>
<comment type="function">
    <text evidence="1 10">Has antibacterial activity.</text>
</comment>
<dbReference type="GO" id="GO:0042742">
    <property type="term" value="P:defense response to bacterium"/>
    <property type="evidence" value="ECO:0007669"/>
    <property type="project" value="UniProtKB-UniRule"/>
</dbReference>
<comment type="similarity">
    <text evidence="3 10">Belongs to the beta-defensin family.</text>
</comment>
<evidence type="ECO:0000256" key="7">
    <source>
        <dbReference type="ARBA" id="ARBA00022940"/>
    </source>
</evidence>